<dbReference type="OrthoDB" id="175771at2"/>
<name>A0A562JKL9_9FIRM</name>
<keyword evidence="1" id="KW-0812">Transmembrane</keyword>
<keyword evidence="3" id="KW-1185">Reference proteome</keyword>
<sequence>MNKKSHISYLNVFIFLLIIYLFTILNLLTPKNKTISEVENRTLAQKPVYSLDNLLSGKYFRDFESFFADHFFDRENLVQISKDITTLKGIKREEEVYLVDFAGQNVGGNDNEDESKKPEDKNQVASTTGNLLILNDTVMELYKFNEEKSKLYADTINKVSGKLGENVKVYSMLVPIQIEFLTNEKYKNLSDSQLDAIKFVNDNFSDNIIPVDAYTPIKEHIDEYVYYRTDHHWTALGAYYGYLGFAATAELEAVPLNNYKKNEAQDYLGHISTVNPSETVNNNPDNVVYYVPPVKTDMQVFYYDKETGEKKSYKGDVINKKYVFLDQKYGIFLGGDFALGVIKTNVGTDKKIMVIKDSYGNAFIPFLTPHYSEIYVVDPRHYKESIDDLVNKNGIGEVLFLNYILTTNFDSFMDSLLNLTN</sequence>
<dbReference type="Pfam" id="PF14286">
    <property type="entry name" value="DHHW"/>
    <property type="match status" value="1"/>
</dbReference>
<dbReference type="AlphaFoldDB" id="A0A562JKL9"/>
<accession>A0A562JKL9</accession>
<dbReference type="InterPro" id="IPR025945">
    <property type="entry name" value="DHHW"/>
</dbReference>
<evidence type="ECO:0000313" key="2">
    <source>
        <dbReference type="EMBL" id="TWH83435.1"/>
    </source>
</evidence>
<evidence type="ECO:0000313" key="3">
    <source>
        <dbReference type="Proteomes" id="UP000315343"/>
    </source>
</evidence>
<dbReference type="EMBL" id="VLKH01000001">
    <property type="protein sequence ID" value="TWH83435.1"/>
    <property type="molecule type" value="Genomic_DNA"/>
</dbReference>
<reference evidence="2 3" key="1">
    <citation type="submission" date="2019-07" db="EMBL/GenBank/DDBJ databases">
        <title>Genomic Encyclopedia of Type Strains, Phase I: the one thousand microbial genomes (KMG-I) project.</title>
        <authorList>
            <person name="Kyrpides N."/>
        </authorList>
    </citation>
    <scope>NUCLEOTIDE SEQUENCE [LARGE SCALE GENOMIC DNA]</scope>
    <source>
        <strain evidence="2 3">DSM 13558</strain>
    </source>
</reference>
<proteinExistence type="predicted"/>
<gene>
    <name evidence="2" type="ORF">LY60_00042</name>
</gene>
<protein>
    <submittedName>
        <fullName evidence="2">DHHW motif protein</fullName>
    </submittedName>
</protein>
<organism evidence="2 3">
    <name type="scientific">Sedimentibacter saalensis</name>
    <dbReference type="NCBI Taxonomy" id="130788"/>
    <lineage>
        <taxon>Bacteria</taxon>
        <taxon>Bacillati</taxon>
        <taxon>Bacillota</taxon>
        <taxon>Tissierellia</taxon>
        <taxon>Sedimentibacter</taxon>
    </lineage>
</organism>
<keyword evidence="1" id="KW-1133">Transmembrane helix</keyword>
<dbReference type="Proteomes" id="UP000315343">
    <property type="component" value="Unassembled WGS sequence"/>
</dbReference>
<dbReference type="RefSeq" id="WP_145078343.1">
    <property type="nucleotide sequence ID" value="NZ_VLKH01000001.1"/>
</dbReference>
<keyword evidence="1" id="KW-0472">Membrane</keyword>
<feature type="transmembrane region" description="Helical" evidence="1">
    <location>
        <begin position="7"/>
        <end position="28"/>
    </location>
</feature>
<comment type="caution">
    <text evidence="2">The sequence shown here is derived from an EMBL/GenBank/DDBJ whole genome shotgun (WGS) entry which is preliminary data.</text>
</comment>
<evidence type="ECO:0000256" key="1">
    <source>
        <dbReference type="SAM" id="Phobius"/>
    </source>
</evidence>